<dbReference type="AlphaFoldDB" id="A0A9P0PPU8"/>
<name>A0A9P0PPU8_ACAOB</name>
<gene>
    <name evidence="3" type="ORF">ACAOBT_LOCUS21064</name>
</gene>
<dbReference type="InterPro" id="IPR037448">
    <property type="entry name" value="Zig-8"/>
</dbReference>
<proteinExistence type="predicted"/>
<dbReference type="PANTHER" id="PTHR23279:SF36">
    <property type="entry name" value="DEFECTIVE PROBOSCIS EXTENSION RESPONSE 9, ISOFORM A"/>
    <property type="match status" value="1"/>
</dbReference>
<dbReference type="Proteomes" id="UP001152888">
    <property type="component" value="Unassembled WGS sequence"/>
</dbReference>
<feature type="compositionally biased region" description="Acidic residues" evidence="1">
    <location>
        <begin position="39"/>
        <end position="61"/>
    </location>
</feature>
<dbReference type="GO" id="GO:0032589">
    <property type="term" value="C:neuron projection membrane"/>
    <property type="evidence" value="ECO:0007669"/>
    <property type="project" value="TreeGrafter"/>
</dbReference>
<dbReference type="OrthoDB" id="5969816at2759"/>
<dbReference type="InterPro" id="IPR036179">
    <property type="entry name" value="Ig-like_dom_sf"/>
</dbReference>
<accession>A0A9P0PPU8</accession>
<comment type="caution">
    <text evidence="3">The sequence shown here is derived from an EMBL/GenBank/DDBJ whole genome shotgun (WGS) entry which is preliminary data.</text>
</comment>
<dbReference type="EMBL" id="CAKOFQ010007155">
    <property type="protein sequence ID" value="CAH1992754.1"/>
    <property type="molecule type" value="Genomic_DNA"/>
</dbReference>
<organism evidence="3 4">
    <name type="scientific">Acanthoscelides obtectus</name>
    <name type="common">Bean weevil</name>
    <name type="synonym">Bruchus obtectus</name>
    <dbReference type="NCBI Taxonomy" id="200917"/>
    <lineage>
        <taxon>Eukaryota</taxon>
        <taxon>Metazoa</taxon>
        <taxon>Ecdysozoa</taxon>
        <taxon>Arthropoda</taxon>
        <taxon>Hexapoda</taxon>
        <taxon>Insecta</taxon>
        <taxon>Pterygota</taxon>
        <taxon>Neoptera</taxon>
        <taxon>Endopterygota</taxon>
        <taxon>Coleoptera</taxon>
        <taxon>Polyphaga</taxon>
        <taxon>Cucujiformia</taxon>
        <taxon>Chrysomeloidea</taxon>
        <taxon>Chrysomelidae</taxon>
        <taxon>Bruchinae</taxon>
        <taxon>Bruchini</taxon>
        <taxon>Acanthoscelides</taxon>
    </lineage>
</organism>
<dbReference type="GO" id="GO:0050808">
    <property type="term" value="P:synapse organization"/>
    <property type="evidence" value="ECO:0007669"/>
    <property type="project" value="TreeGrafter"/>
</dbReference>
<dbReference type="SUPFAM" id="SSF48726">
    <property type="entry name" value="Immunoglobulin"/>
    <property type="match status" value="1"/>
</dbReference>
<evidence type="ECO:0000313" key="3">
    <source>
        <dbReference type="EMBL" id="CAH1992754.1"/>
    </source>
</evidence>
<feature type="domain" description="Ig-like" evidence="2">
    <location>
        <begin position="87"/>
        <end position="138"/>
    </location>
</feature>
<evidence type="ECO:0000313" key="4">
    <source>
        <dbReference type="Proteomes" id="UP001152888"/>
    </source>
</evidence>
<sequence>MASGHVPDSVNFADSDFEAKVMRMLESLDLDVEMSNQEDYVEESEHDTDFELDLEPNEEFDPSNNQSVQVSDNDSTDNENPNYYYEPDTDIVGGPELFIDRGSTINLTCVVRNSPEPPAFIFWNHNDEVSTHYPVCRA</sequence>
<dbReference type="PROSITE" id="PS50835">
    <property type="entry name" value="IG_LIKE"/>
    <property type="match status" value="1"/>
</dbReference>
<reference evidence="3" key="1">
    <citation type="submission" date="2022-03" db="EMBL/GenBank/DDBJ databases">
        <authorList>
            <person name="Sayadi A."/>
        </authorList>
    </citation>
    <scope>NUCLEOTIDE SEQUENCE</scope>
</reference>
<dbReference type="InterPro" id="IPR007110">
    <property type="entry name" value="Ig-like_dom"/>
</dbReference>
<protein>
    <recommendedName>
        <fullName evidence="2">Ig-like domain-containing protein</fullName>
    </recommendedName>
</protein>
<evidence type="ECO:0000259" key="2">
    <source>
        <dbReference type="PROSITE" id="PS50835"/>
    </source>
</evidence>
<dbReference type="PANTHER" id="PTHR23279">
    <property type="entry name" value="DEFECTIVE PROBOSCIS EXTENSION RESPONSE DPR -RELATED"/>
    <property type="match status" value="1"/>
</dbReference>
<feature type="region of interest" description="Disordered" evidence="1">
    <location>
        <begin position="34"/>
        <end position="89"/>
    </location>
</feature>
<keyword evidence="4" id="KW-1185">Reference proteome</keyword>
<evidence type="ECO:0000256" key="1">
    <source>
        <dbReference type="SAM" id="MobiDB-lite"/>
    </source>
</evidence>
<feature type="compositionally biased region" description="Polar residues" evidence="1">
    <location>
        <begin position="62"/>
        <end position="81"/>
    </location>
</feature>